<dbReference type="Pfam" id="PF13460">
    <property type="entry name" value="NAD_binding_10"/>
    <property type="match status" value="1"/>
</dbReference>
<dbReference type="InterPro" id="IPR051783">
    <property type="entry name" value="NAD(P)-dependent_oxidoreduct"/>
</dbReference>
<dbReference type="PANTHER" id="PTHR48079">
    <property type="entry name" value="PROTEIN YEEZ"/>
    <property type="match status" value="1"/>
</dbReference>
<proteinExistence type="predicted"/>
<feature type="domain" description="NAD(P)-binding" evidence="1">
    <location>
        <begin position="16"/>
        <end position="123"/>
    </location>
</feature>
<dbReference type="SUPFAM" id="SSF51735">
    <property type="entry name" value="NAD(P)-binding Rossmann-fold domains"/>
    <property type="match status" value="1"/>
</dbReference>
<dbReference type="GO" id="GO:0004029">
    <property type="term" value="F:aldehyde dehydrogenase (NAD+) activity"/>
    <property type="evidence" value="ECO:0007669"/>
    <property type="project" value="TreeGrafter"/>
</dbReference>
<name>A0A177YMC2_9NOCA</name>
<dbReference type="PANTHER" id="PTHR48079:SF6">
    <property type="entry name" value="NAD(P)-BINDING DOMAIN-CONTAINING PROTEIN-RELATED"/>
    <property type="match status" value="1"/>
</dbReference>
<gene>
    <name evidence="2" type="ORF">A3K89_15365</name>
</gene>
<reference evidence="2 3" key="1">
    <citation type="submission" date="2016-03" db="EMBL/GenBank/DDBJ databases">
        <title>Genome sequence of Rhodococcus kyotonensis KB10.</title>
        <authorList>
            <person name="Jeong H."/>
            <person name="Hong C.E."/>
            <person name="Jo S.H."/>
            <person name="Park J.M."/>
        </authorList>
    </citation>
    <scope>NUCLEOTIDE SEQUENCE [LARGE SCALE GENOMIC DNA]</scope>
    <source>
        <strain evidence="2 3">KB10</strain>
    </source>
</reference>
<comment type="caution">
    <text evidence="2">The sequence shown here is derived from an EMBL/GenBank/DDBJ whole genome shotgun (WGS) entry which is preliminary data.</text>
</comment>
<dbReference type="EMBL" id="LVHI01000003">
    <property type="protein sequence ID" value="OAK56653.1"/>
    <property type="molecule type" value="Genomic_DNA"/>
</dbReference>
<accession>A0A177YMC2</accession>
<evidence type="ECO:0000313" key="3">
    <source>
        <dbReference type="Proteomes" id="UP000077519"/>
    </source>
</evidence>
<dbReference type="Gene3D" id="3.40.50.720">
    <property type="entry name" value="NAD(P)-binding Rossmann-like Domain"/>
    <property type="match status" value="1"/>
</dbReference>
<protein>
    <submittedName>
        <fullName evidence="2">Nucleoside-diphosphate sugar epimerase</fullName>
    </submittedName>
</protein>
<dbReference type="Proteomes" id="UP000077519">
    <property type="component" value="Unassembled WGS sequence"/>
</dbReference>
<keyword evidence="3" id="KW-1185">Reference proteome</keyword>
<dbReference type="InterPro" id="IPR036291">
    <property type="entry name" value="NAD(P)-bd_dom_sf"/>
</dbReference>
<evidence type="ECO:0000313" key="2">
    <source>
        <dbReference type="EMBL" id="OAK56653.1"/>
    </source>
</evidence>
<dbReference type="InterPro" id="IPR016040">
    <property type="entry name" value="NAD(P)-bd_dom"/>
</dbReference>
<dbReference type="RefSeq" id="WP_068421361.1">
    <property type="nucleotide sequence ID" value="NZ_LVHI01000003.1"/>
</dbReference>
<organism evidence="2 3">
    <name type="scientific">Rhodococcoides kyotonense</name>
    <dbReference type="NCBI Taxonomy" id="398843"/>
    <lineage>
        <taxon>Bacteria</taxon>
        <taxon>Bacillati</taxon>
        <taxon>Actinomycetota</taxon>
        <taxon>Actinomycetes</taxon>
        <taxon>Mycobacteriales</taxon>
        <taxon>Nocardiaceae</taxon>
        <taxon>Rhodococcoides</taxon>
    </lineage>
</organism>
<sequence length="454" mass="49601">MTAEQTPRPSRVLVTGATGYLGGRLAPRLLDAGYTVRVLARNPDKLRGVPWAEKVEVAQGDLGDRDSLKSAFADVDVVYYLVHSMGTSGHDDFAKTERESAENVAAVAADAGVGRIVYLGGLHPQTGDLSPHLESRAEVGRILMESPTPTLVLQAGVVIGSGSASFEMIRHLTNRLPVMTTPRWVHNRIQPIAVRDVLHYLLGAAEAKLPQSRAYDVGGPDVMEYGEMMNIYADVAGLRQRRILVLPVLTPRLAGHWIGLVTPMPRGLAMPLIESLQYDAVAHEHDIDDVVDRPEGGLTPYRESVRLALRNIEEGETESSWADTVTAPSDPLPSDPHWAGEVVYSDVKGAFLGTEPSVIRRRLGDVIHSDDTRGWRLDDDGSDDVRLRSTARIAGTAWLRYRATSAGGGTRVEQRIDYFPRGLAGRAVWYGSFPLRKVLTGRMLARVVGDIDRA</sequence>
<evidence type="ECO:0000259" key="1">
    <source>
        <dbReference type="Pfam" id="PF13460"/>
    </source>
</evidence>
<dbReference type="GO" id="GO:0005737">
    <property type="term" value="C:cytoplasm"/>
    <property type="evidence" value="ECO:0007669"/>
    <property type="project" value="TreeGrafter"/>
</dbReference>
<dbReference type="AlphaFoldDB" id="A0A177YMC2"/>